<proteinExistence type="predicted"/>
<dbReference type="AlphaFoldDB" id="D4V3S3"/>
<organism evidence="1 2">
    <name type="scientific">Phocaeicola vulgatus PC510</name>
    <dbReference type="NCBI Taxonomy" id="702446"/>
    <lineage>
        <taxon>Bacteria</taxon>
        <taxon>Pseudomonadati</taxon>
        <taxon>Bacteroidota</taxon>
        <taxon>Bacteroidia</taxon>
        <taxon>Bacteroidales</taxon>
        <taxon>Bacteroidaceae</taxon>
        <taxon>Phocaeicola</taxon>
    </lineage>
</organism>
<gene>
    <name evidence="1" type="ORF">CUU_3807</name>
</gene>
<evidence type="ECO:0000313" key="2">
    <source>
        <dbReference type="Proteomes" id="UP000004563"/>
    </source>
</evidence>
<protein>
    <submittedName>
        <fullName evidence="1">Toxin-antitoxin system, toxin component domain protein</fullName>
    </submittedName>
</protein>
<dbReference type="Proteomes" id="UP000004563">
    <property type="component" value="Unassembled WGS sequence"/>
</dbReference>
<accession>D4V3S3</accession>
<reference evidence="1 2" key="1">
    <citation type="journal article" date="2011" name="J. Bacteriol.">
        <title>Draft genome sequence of Bacteroides vulgatus PC510, a strain isolated from human feces.</title>
        <authorList>
            <person name="Cuiv P.O."/>
            <person name="Klaassens E.S."/>
            <person name="Durkin A.S."/>
            <person name="Harkins D.M."/>
            <person name="Foster L."/>
            <person name="McCorrison J."/>
            <person name="Torralba M."/>
            <person name="Nelson K.E."/>
            <person name="Morrison M."/>
        </authorList>
    </citation>
    <scope>NUCLEOTIDE SEQUENCE [LARGE SCALE GENOMIC DNA]</scope>
    <source>
        <strain evidence="1 2">PC510</strain>
    </source>
</reference>
<name>D4V3S3_PHOVU</name>
<sequence length="56" mass="6578">MVLRFIPNKSEELSSKQRGGLRAGWMFMLGVEEIKGKRIYLLFVSDFFVIFTKSYL</sequence>
<comment type="caution">
    <text evidence="1">The sequence shown here is derived from an EMBL/GenBank/DDBJ whole genome shotgun (WGS) entry which is preliminary data.</text>
</comment>
<dbReference type="EMBL" id="ADKO01000005">
    <property type="protein sequence ID" value="EFG19496.1"/>
    <property type="molecule type" value="Genomic_DNA"/>
</dbReference>
<evidence type="ECO:0000313" key="1">
    <source>
        <dbReference type="EMBL" id="EFG19496.1"/>
    </source>
</evidence>